<dbReference type="Proteomes" id="UP000091857">
    <property type="component" value="Chromosome 9"/>
</dbReference>
<dbReference type="Gene3D" id="3.40.50.300">
    <property type="entry name" value="P-loop containing nucleotide triphosphate hydrolases"/>
    <property type="match status" value="1"/>
</dbReference>
<keyword evidence="3" id="KW-0611">Plant defense</keyword>
<dbReference type="FunFam" id="1.10.10.10:FF:000322">
    <property type="entry name" value="Probable disease resistance protein At1g63360"/>
    <property type="match status" value="1"/>
</dbReference>
<dbReference type="SUPFAM" id="SSF52540">
    <property type="entry name" value="P-loop containing nucleoside triphosphate hydrolases"/>
    <property type="match status" value="1"/>
</dbReference>
<dbReference type="InterPro" id="IPR001611">
    <property type="entry name" value="Leu-rich_rpt"/>
</dbReference>
<evidence type="ECO:0000259" key="7">
    <source>
        <dbReference type="Pfam" id="PF18052"/>
    </source>
</evidence>
<keyword evidence="4" id="KW-0067">ATP-binding</keyword>
<proteinExistence type="predicted"/>
<dbReference type="PANTHER" id="PTHR36766:SF61">
    <property type="entry name" value="NB-ARC DOMAIN DISEASE RESISTANCE PROTEIN"/>
    <property type="match status" value="1"/>
</dbReference>
<dbReference type="Pfam" id="PF18052">
    <property type="entry name" value="Rx_N"/>
    <property type="match status" value="1"/>
</dbReference>
<comment type="caution">
    <text evidence="10">The sequence shown here is derived from an EMBL/GenBank/DDBJ whole genome shotgun (WGS) entry which is preliminary data.</text>
</comment>
<feature type="coiled-coil region" evidence="5">
    <location>
        <begin position="36"/>
        <end position="87"/>
    </location>
</feature>
<dbReference type="Pfam" id="PF23598">
    <property type="entry name" value="LRR_14"/>
    <property type="match status" value="1"/>
</dbReference>
<dbReference type="InterPro" id="IPR002182">
    <property type="entry name" value="NB-ARC"/>
</dbReference>
<dbReference type="Pfam" id="PF00931">
    <property type="entry name" value="NB-ARC"/>
    <property type="match status" value="1"/>
</dbReference>
<keyword evidence="11" id="KW-1185">Reference proteome</keyword>
<dbReference type="InterPro" id="IPR058922">
    <property type="entry name" value="WHD_DRP"/>
</dbReference>
<dbReference type="SUPFAM" id="SSF52058">
    <property type="entry name" value="L domain-like"/>
    <property type="match status" value="1"/>
</dbReference>
<dbReference type="Gene3D" id="1.20.5.4130">
    <property type="match status" value="1"/>
</dbReference>
<feature type="domain" description="Disease resistance R13L4/SHOC-2-like LRR" evidence="9">
    <location>
        <begin position="573"/>
        <end position="826"/>
    </location>
</feature>
<evidence type="ECO:0000256" key="2">
    <source>
        <dbReference type="ARBA" id="ARBA00022741"/>
    </source>
</evidence>
<feature type="domain" description="NB-ARC" evidence="6">
    <location>
        <begin position="173"/>
        <end position="350"/>
    </location>
</feature>
<keyword evidence="2" id="KW-0547">Nucleotide-binding</keyword>
<keyword evidence="5" id="KW-0175">Coiled coil</keyword>
<accession>A0A2C9V8V7</accession>
<organism evidence="10 11">
    <name type="scientific">Manihot esculenta</name>
    <name type="common">Cassava</name>
    <name type="synonym">Jatropha manihot</name>
    <dbReference type="NCBI Taxonomy" id="3983"/>
    <lineage>
        <taxon>Eukaryota</taxon>
        <taxon>Viridiplantae</taxon>
        <taxon>Streptophyta</taxon>
        <taxon>Embryophyta</taxon>
        <taxon>Tracheophyta</taxon>
        <taxon>Spermatophyta</taxon>
        <taxon>Magnoliopsida</taxon>
        <taxon>eudicotyledons</taxon>
        <taxon>Gunneridae</taxon>
        <taxon>Pentapetalae</taxon>
        <taxon>rosids</taxon>
        <taxon>fabids</taxon>
        <taxon>Malpighiales</taxon>
        <taxon>Euphorbiaceae</taxon>
        <taxon>Crotonoideae</taxon>
        <taxon>Manihoteae</taxon>
        <taxon>Manihot</taxon>
    </lineage>
</organism>
<dbReference type="GO" id="GO:0043531">
    <property type="term" value="F:ADP binding"/>
    <property type="evidence" value="ECO:0007669"/>
    <property type="project" value="InterPro"/>
</dbReference>
<dbReference type="InterPro" id="IPR032675">
    <property type="entry name" value="LRR_dom_sf"/>
</dbReference>
<dbReference type="GO" id="GO:0005524">
    <property type="term" value="F:ATP binding"/>
    <property type="evidence" value="ECO:0007669"/>
    <property type="project" value="UniProtKB-KW"/>
</dbReference>
<dbReference type="InterPro" id="IPR055414">
    <property type="entry name" value="LRR_R13L4/SHOC2-like"/>
</dbReference>
<dbReference type="PROSITE" id="PS51450">
    <property type="entry name" value="LRR"/>
    <property type="match status" value="1"/>
</dbReference>
<name>A0A2C9V8V7_MANES</name>
<dbReference type="Gramene" id="Manes.09G022500.3.v8.1">
    <property type="protein sequence ID" value="Manes.09G022500.3.v8.1.CDS"/>
    <property type="gene ID" value="Manes.09G022500.v8.1"/>
</dbReference>
<evidence type="ECO:0000259" key="9">
    <source>
        <dbReference type="Pfam" id="PF23598"/>
    </source>
</evidence>
<dbReference type="Gene3D" id="1.10.8.430">
    <property type="entry name" value="Helical domain of apoptotic protease-activating factors"/>
    <property type="match status" value="1"/>
</dbReference>
<dbReference type="PANTHER" id="PTHR36766">
    <property type="entry name" value="PLANT BROAD-SPECTRUM MILDEW RESISTANCE PROTEIN RPW8"/>
    <property type="match status" value="1"/>
</dbReference>
<reference evidence="11" key="1">
    <citation type="journal article" date="2016" name="Nat. Biotechnol.">
        <title>Sequencing wild and cultivated cassava and related species reveals extensive interspecific hybridization and genetic diversity.</title>
        <authorList>
            <person name="Bredeson J.V."/>
            <person name="Lyons J.B."/>
            <person name="Prochnik S.E."/>
            <person name="Wu G.A."/>
            <person name="Ha C.M."/>
            <person name="Edsinger-Gonzales E."/>
            <person name="Grimwood J."/>
            <person name="Schmutz J."/>
            <person name="Rabbi I.Y."/>
            <person name="Egesi C."/>
            <person name="Nauluvula P."/>
            <person name="Lebot V."/>
            <person name="Ndunguru J."/>
            <person name="Mkamilo G."/>
            <person name="Bart R.S."/>
            <person name="Setter T.L."/>
            <person name="Gleadow R.M."/>
            <person name="Kulakow P."/>
            <person name="Ferguson M.E."/>
            <person name="Rounsley S."/>
            <person name="Rokhsar D.S."/>
        </authorList>
    </citation>
    <scope>NUCLEOTIDE SEQUENCE [LARGE SCALE GENOMIC DNA]</scope>
    <source>
        <strain evidence="11">cv. AM560-2</strain>
    </source>
</reference>
<dbReference type="OMA" id="PVENICR"/>
<feature type="domain" description="Disease resistance protein winged helix" evidence="8">
    <location>
        <begin position="436"/>
        <end position="506"/>
    </location>
</feature>
<dbReference type="InterPro" id="IPR027417">
    <property type="entry name" value="P-loop_NTPase"/>
</dbReference>
<evidence type="ECO:0000259" key="6">
    <source>
        <dbReference type="Pfam" id="PF00931"/>
    </source>
</evidence>
<dbReference type="AlphaFoldDB" id="A0A2C9V8V7"/>
<evidence type="ECO:0000313" key="11">
    <source>
        <dbReference type="Proteomes" id="UP000091857"/>
    </source>
</evidence>
<sequence length="856" mass="98613">MAIESFAFNIAEKVLEKIASHTYKEICFAWGLKAELKKLEDILLTVKAVLMDAEEKQVNDPPLRLWLAKLKDALYDAEDVLDEYECEDQRRRVLQLYGTTTKKVDHFFSCSNPIAFRFKMSAKVKQIRERLDEIASQKSKFHLTERYESRHVMPRERALTHSFVQPSEVIGRDDDKENIIRILQGSSDSKQISVIPIVAIGGLGKTSLTKFVYNDERVRNHFQLQIWVCVSEEFDIKILTEKIIKSTEDGMRHVEKLKKLEMEQLQRILREIIGDKKYLLILDDVWNDDPMKWNQLKELLCMGANGSKILVTTRSNKVASIMGTIPKEYELSGLPEDECVALFTKFAFKEGQVKRYPNLLKIGVEIVKKCKGVPLAVKTLASLLILNTDESHWKSIRDSELWKIEQKETDILPALRLSYEQLPAHLKKCFAYCSFYPKDYDFSNWELIQFWMAHGLLESANKDEEPEDIGLRYFQELGSRSFFQDFETREGIWITCKMHDLVHDLALSLTQNEFLAITSSTTHISHNVRHLLFPNSTSLPQDLSALLQGLDRVRTAIFQSDRKSPSSQSDLDSYLLRFQYLRMLDLAHSKLEISLDWIGALKHLRYLNLHGNSRIKKLPNSICKLHNLQTLVLSDSIEELPSDIRYLINLRFLVFSTKQKCLPMNGIGCLTSLRFLAIAGCEKLEHLFEDMQGLKHLRTLIIGDCESLISLPQSMKYLTALEILAIGNCENLNLTLEEKGKDDKHLAQFNLQKLILAKLPKLVDFPEWLLQGSSNTLQFLKLESCEYLKELPVCIQNIMSLQQLEIEDCNELSERCEPGKGEDWFKIAHIPKIVWSKIAHIPKIVINGSDIDSSDD</sequence>
<gene>
    <name evidence="10" type="ORF">MANES_09G022500v8</name>
</gene>
<evidence type="ECO:0000256" key="3">
    <source>
        <dbReference type="ARBA" id="ARBA00022821"/>
    </source>
</evidence>
<dbReference type="GO" id="GO:0051707">
    <property type="term" value="P:response to other organism"/>
    <property type="evidence" value="ECO:0007669"/>
    <property type="project" value="UniProtKB-ARBA"/>
</dbReference>
<evidence type="ECO:0000256" key="1">
    <source>
        <dbReference type="ARBA" id="ARBA00022737"/>
    </source>
</evidence>
<dbReference type="GO" id="GO:0006952">
    <property type="term" value="P:defense response"/>
    <property type="evidence" value="ECO:0007669"/>
    <property type="project" value="UniProtKB-KW"/>
</dbReference>
<evidence type="ECO:0000259" key="8">
    <source>
        <dbReference type="Pfam" id="PF23559"/>
    </source>
</evidence>
<evidence type="ECO:0000256" key="4">
    <source>
        <dbReference type="ARBA" id="ARBA00022840"/>
    </source>
</evidence>
<dbReference type="InterPro" id="IPR041118">
    <property type="entry name" value="Rx_N"/>
</dbReference>
<dbReference type="FunFam" id="3.40.50.300:FF:001091">
    <property type="entry name" value="Probable disease resistance protein At1g61300"/>
    <property type="match status" value="1"/>
</dbReference>
<dbReference type="Pfam" id="PF23559">
    <property type="entry name" value="WHD_DRP"/>
    <property type="match status" value="1"/>
</dbReference>
<keyword evidence="1" id="KW-0677">Repeat</keyword>
<evidence type="ECO:0000256" key="5">
    <source>
        <dbReference type="SAM" id="Coils"/>
    </source>
</evidence>
<dbReference type="InterPro" id="IPR042197">
    <property type="entry name" value="Apaf_helical"/>
</dbReference>
<dbReference type="Gene3D" id="3.80.10.10">
    <property type="entry name" value="Ribonuclease Inhibitor"/>
    <property type="match status" value="2"/>
</dbReference>
<dbReference type="PRINTS" id="PR00364">
    <property type="entry name" value="DISEASERSIST"/>
</dbReference>
<dbReference type="EMBL" id="CM004395">
    <property type="protein sequence ID" value="OAY40440.1"/>
    <property type="molecule type" value="Genomic_DNA"/>
</dbReference>
<protein>
    <submittedName>
        <fullName evidence="10">Uncharacterized protein</fullName>
    </submittedName>
</protein>
<feature type="domain" description="Disease resistance N-terminal" evidence="7">
    <location>
        <begin position="12"/>
        <end position="99"/>
    </location>
</feature>
<evidence type="ECO:0000313" key="10">
    <source>
        <dbReference type="EMBL" id="OAY40440.1"/>
    </source>
</evidence>